<evidence type="ECO:0000313" key="2">
    <source>
        <dbReference type="EMBL" id="OLP48829.1"/>
    </source>
</evidence>
<dbReference type="Proteomes" id="UP000185598">
    <property type="component" value="Unassembled WGS sequence"/>
</dbReference>
<proteinExistence type="predicted"/>
<reference evidence="1 4" key="2">
    <citation type="submission" date="2020-08" db="EMBL/GenBank/DDBJ databases">
        <title>Genomic Encyclopedia of Type Strains, Phase IV (KMG-IV): sequencing the most valuable type-strain genomes for metagenomic binning, comparative biology and taxonomic classification.</title>
        <authorList>
            <person name="Goeker M."/>
        </authorList>
    </citation>
    <scope>NUCLEOTIDE SEQUENCE [LARGE SCALE GENOMIC DNA]</scope>
    <source>
        <strain evidence="1 4">DSM 100021</strain>
    </source>
</reference>
<name>A0A1Q9A2P2_9HYPH</name>
<evidence type="ECO:0000313" key="3">
    <source>
        <dbReference type="Proteomes" id="UP000185598"/>
    </source>
</evidence>
<evidence type="ECO:0000313" key="4">
    <source>
        <dbReference type="Proteomes" id="UP000544107"/>
    </source>
</evidence>
<dbReference type="EMBL" id="JACIED010000001">
    <property type="protein sequence ID" value="MBB4005781.1"/>
    <property type="molecule type" value="Genomic_DNA"/>
</dbReference>
<sequence>MATTNQFLGTNWTTGAALEASWQWRSGGTMSPCGTITVNSISDFEVDLSVNVTILSGTFDNRVIIKLLDQLPEATTGPAQVAIGSQNSNVNYFEGPAHNPGDFHGGNAIKMNGIEYNHVDINIQIWPVGEKTLLYIDSSYLSFWLAA</sequence>
<dbReference type="Proteomes" id="UP000544107">
    <property type="component" value="Unassembled WGS sequence"/>
</dbReference>
<organism evidence="2 3">
    <name type="scientific">Allorhizobium taibaishanense</name>
    <dbReference type="NCBI Taxonomy" id="887144"/>
    <lineage>
        <taxon>Bacteria</taxon>
        <taxon>Pseudomonadati</taxon>
        <taxon>Pseudomonadota</taxon>
        <taxon>Alphaproteobacteria</taxon>
        <taxon>Hyphomicrobiales</taxon>
        <taxon>Rhizobiaceae</taxon>
        <taxon>Rhizobium/Agrobacterium group</taxon>
        <taxon>Allorhizobium</taxon>
    </lineage>
</organism>
<protein>
    <submittedName>
        <fullName evidence="2">Uncharacterized protein</fullName>
    </submittedName>
</protein>
<dbReference type="EMBL" id="MKIN01000022">
    <property type="protein sequence ID" value="OLP48829.1"/>
    <property type="molecule type" value="Genomic_DNA"/>
</dbReference>
<gene>
    <name evidence="2" type="ORF">BJF91_16985</name>
    <name evidence="1" type="ORF">GGQ71_000017</name>
</gene>
<comment type="caution">
    <text evidence="2">The sequence shown here is derived from an EMBL/GenBank/DDBJ whole genome shotgun (WGS) entry which is preliminary data.</text>
</comment>
<dbReference type="RefSeq" id="WP_075614620.1">
    <property type="nucleotide sequence ID" value="NZ_JACIED010000001.1"/>
</dbReference>
<evidence type="ECO:0000313" key="1">
    <source>
        <dbReference type="EMBL" id="MBB4005781.1"/>
    </source>
</evidence>
<reference evidence="2 3" key="1">
    <citation type="submission" date="2016-09" db="EMBL/GenBank/DDBJ databases">
        <title>Rhizobium oryziradicis sp. nov., isolated from the root of rice.</title>
        <authorList>
            <person name="Zhao J."/>
            <person name="Zhang X."/>
        </authorList>
    </citation>
    <scope>NUCLEOTIDE SEQUENCE [LARGE SCALE GENOMIC DNA]</scope>
    <source>
        <strain evidence="2 3">14971</strain>
    </source>
</reference>
<dbReference type="AlphaFoldDB" id="A0A1Q9A2P2"/>
<accession>A0A1Q9A2P2</accession>
<keyword evidence="3" id="KW-1185">Reference proteome</keyword>